<accession>A0A1G9K1P7</accession>
<keyword evidence="2" id="KW-1185">Reference proteome</keyword>
<reference evidence="2" key="1">
    <citation type="submission" date="2016-10" db="EMBL/GenBank/DDBJ databases">
        <authorList>
            <person name="Varghese N."/>
            <person name="Submissions S."/>
        </authorList>
    </citation>
    <scope>NUCLEOTIDE SEQUENCE [LARGE SCALE GENOMIC DNA]</scope>
    <source>
        <strain evidence="2">DSM 19110</strain>
    </source>
</reference>
<sequence length="233" mass="27116">MISIPVLSIQNHGFRILNIQNYFDLTTALSTYHNYPLNGGISVIPELEIQDIAHGFFYLTQICTLHELKILTDSGKDCVYSNNGTELKDTESIEICHYHTYQILNNQITDMFGHIQKAEFYDIPFLELFPWWKEVNYTIRFQTWFQYSNGSEAKKGIKPILSFEWGLAAHAAKENDKWNLNHESFSSDDEINKSVVRYDESDPAKIPCHFPHLMNEVQTFTRSHPELQSNYTP</sequence>
<dbReference type="Proteomes" id="UP000183200">
    <property type="component" value="Unassembled WGS sequence"/>
</dbReference>
<name>A0A1G9K1P7_9SPHI</name>
<organism evidence="1 2">
    <name type="scientific">Pedobacter steynii</name>
    <dbReference type="NCBI Taxonomy" id="430522"/>
    <lineage>
        <taxon>Bacteria</taxon>
        <taxon>Pseudomonadati</taxon>
        <taxon>Bacteroidota</taxon>
        <taxon>Sphingobacteriia</taxon>
        <taxon>Sphingobacteriales</taxon>
        <taxon>Sphingobacteriaceae</taxon>
        <taxon>Pedobacter</taxon>
    </lineage>
</organism>
<dbReference type="RefSeq" id="WP_074604480.1">
    <property type="nucleotide sequence ID" value="NZ_FNGY01000001.1"/>
</dbReference>
<evidence type="ECO:0000313" key="2">
    <source>
        <dbReference type="Proteomes" id="UP000183200"/>
    </source>
</evidence>
<dbReference type="EMBL" id="FNGY01000001">
    <property type="protein sequence ID" value="SDL43668.1"/>
    <property type="molecule type" value="Genomic_DNA"/>
</dbReference>
<protein>
    <submittedName>
        <fullName evidence="1">Uncharacterized protein</fullName>
    </submittedName>
</protein>
<evidence type="ECO:0000313" key="1">
    <source>
        <dbReference type="EMBL" id="SDL43668.1"/>
    </source>
</evidence>
<proteinExistence type="predicted"/>
<dbReference type="AlphaFoldDB" id="A0A1G9K1P7"/>
<gene>
    <name evidence="1" type="ORF">SAMN05421820_101440</name>
</gene>